<dbReference type="RefSeq" id="WP_233733235.1">
    <property type="nucleotide sequence ID" value="NZ_JAJVCN010000004.1"/>
</dbReference>
<comment type="caution">
    <text evidence="3">The sequence shown here is derived from an EMBL/GenBank/DDBJ whole genome shotgun (WGS) entry which is preliminary data.</text>
</comment>
<proteinExistence type="inferred from homology"/>
<dbReference type="InterPro" id="IPR005502">
    <property type="entry name" value="Ribosyl_crysJ1"/>
</dbReference>
<dbReference type="SUPFAM" id="SSF101478">
    <property type="entry name" value="ADP-ribosylglycohydrolase"/>
    <property type="match status" value="1"/>
</dbReference>
<comment type="similarity">
    <text evidence="1">Belongs to the ADP-ribosylglycohydrolase family.</text>
</comment>
<dbReference type="Pfam" id="PF03747">
    <property type="entry name" value="ADP_ribosyl_GH"/>
    <property type="match status" value="1"/>
</dbReference>
<evidence type="ECO:0000256" key="1">
    <source>
        <dbReference type="ARBA" id="ARBA00010702"/>
    </source>
</evidence>
<dbReference type="EMBL" id="JAJVCN010000004">
    <property type="protein sequence ID" value="MCE7010946.1"/>
    <property type="molecule type" value="Genomic_DNA"/>
</dbReference>
<keyword evidence="2" id="KW-0378">Hydrolase</keyword>
<evidence type="ECO:0000313" key="4">
    <source>
        <dbReference type="Proteomes" id="UP001521150"/>
    </source>
</evidence>
<evidence type="ECO:0000313" key="3">
    <source>
        <dbReference type="EMBL" id="MCE7010946.1"/>
    </source>
</evidence>
<keyword evidence="4" id="KW-1185">Reference proteome</keyword>
<gene>
    <name evidence="3" type="ORF">LWC34_50310</name>
</gene>
<dbReference type="InterPro" id="IPR050792">
    <property type="entry name" value="ADP-ribosylglycohydrolase"/>
</dbReference>
<dbReference type="PANTHER" id="PTHR16222">
    <property type="entry name" value="ADP-RIBOSYLGLYCOHYDROLASE"/>
    <property type="match status" value="1"/>
</dbReference>
<name>A0ABS8ZWI2_9PSEU</name>
<dbReference type="PANTHER" id="PTHR16222:SF24">
    <property type="entry name" value="ADP-RIBOSYLHYDROLASE ARH3"/>
    <property type="match status" value="1"/>
</dbReference>
<dbReference type="Proteomes" id="UP001521150">
    <property type="component" value="Unassembled WGS sequence"/>
</dbReference>
<dbReference type="Gene3D" id="1.10.4080.10">
    <property type="entry name" value="ADP-ribosylation/Crystallin J1"/>
    <property type="match status" value="1"/>
</dbReference>
<dbReference type="InterPro" id="IPR036705">
    <property type="entry name" value="Ribosyl_crysJ1_sf"/>
</dbReference>
<accession>A0ABS8ZWI2</accession>
<evidence type="ECO:0000256" key="2">
    <source>
        <dbReference type="ARBA" id="ARBA00022801"/>
    </source>
</evidence>
<reference evidence="3 4" key="1">
    <citation type="submission" date="2021-12" db="EMBL/GenBank/DDBJ databases">
        <title>Genome sequence of Kibdelosporangium philippinense ATCC 49844.</title>
        <authorList>
            <person name="Fedorov E.A."/>
            <person name="Omeragic M."/>
            <person name="Shalygina K.F."/>
            <person name="Maclea K.S."/>
        </authorList>
    </citation>
    <scope>NUCLEOTIDE SEQUENCE [LARGE SCALE GENOMIC DNA]</scope>
    <source>
        <strain evidence="3 4">ATCC 49844</strain>
    </source>
</reference>
<sequence length="296" mass="30921">MITTVLTTRQDKARGLLLGLMLGDALGAPFTGRARVSSADLAAEEAAPSSLVLTGDALLALALTDHLARLPAIDSALLAEEQAGMWKSRPLRCYPDSAMVVFSQIASGVRWESVTVTGADDSVAERITPVALIADDLEHVVQLALRAAAVTIPDEETEQAATVQASAAFLAMHSDMDCPLDPTQLTADLAAAFPSWQQNLTIVADLVDADATPDETADAFGHTVPRALVAFLLNPDDPDEAIRYAIQCGGETGTVAAMAGALAGARSGTSLMSKTLLGRLEGRKHATRLADQLIVP</sequence>
<organism evidence="3 4">
    <name type="scientific">Kibdelosporangium philippinense</name>
    <dbReference type="NCBI Taxonomy" id="211113"/>
    <lineage>
        <taxon>Bacteria</taxon>
        <taxon>Bacillati</taxon>
        <taxon>Actinomycetota</taxon>
        <taxon>Actinomycetes</taxon>
        <taxon>Pseudonocardiales</taxon>
        <taxon>Pseudonocardiaceae</taxon>
        <taxon>Kibdelosporangium</taxon>
    </lineage>
</organism>
<protein>
    <submittedName>
        <fullName evidence="3">ADP-ribosylglycohydrolase family protein</fullName>
    </submittedName>
</protein>